<dbReference type="Proteomes" id="UP001214441">
    <property type="component" value="Unassembled WGS sequence"/>
</dbReference>
<dbReference type="CDD" id="cd07247">
    <property type="entry name" value="SgaA_N_like"/>
    <property type="match status" value="2"/>
</dbReference>
<evidence type="ECO:0000259" key="1">
    <source>
        <dbReference type="PROSITE" id="PS51819"/>
    </source>
</evidence>
<dbReference type="PANTHER" id="PTHR33993:SF10">
    <property type="entry name" value="CONSERVED PROTEIN"/>
    <property type="match status" value="1"/>
</dbReference>
<dbReference type="RefSeq" id="WP_274043651.1">
    <property type="nucleotide sequence ID" value="NZ_JANCPR020000002.1"/>
</dbReference>
<evidence type="ECO:0000313" key="2">
    <source>
        <dbReference type="EMBL" id="MDJ1130728.1"/>
    </source>
</evidence>
<dbReference type="InterPro" id="IPR052164">
    <property type="entry name" value="Anthracycline_SecMetBiosynth"/>
</dbReference>
<comment type="caution">
    <text evidence="2">The sequence shown here is derived from an EMBL/GenBank/DDBJ whole genome shotgun (WGS) entry which is preliminary data.</text>
</comment>
<dbReference type="InterPro" id="IPR029068">
    <property type="entry name" value="Glyas_Bleomycin-R_OHBP_Dase"/>
</dbReference>
<organism evidence="2 3">
    <name type="scientific">Streptomyces iconiensis</name>
    <dbReference type="NCBI Taxonomy" id="1384038"/>
    <lineage>
        <taxon>Bacteria</taxon>
        <taxon>Bacillati</taxon>
        <taxon>Actinomycetota</taxon>
        <taxon>Actinomycetes</taxon>
        <taxon>Kitasatosporales</taxon>
        <taxon>Streptomycetaceae</taxon>
        <taxon>Streptomyces</taxon>
    </lineage>
</organism>
<dbReference type="Gene3D" id="3.10.180.10">
    <property type="entry name" value="2,3-Dihydroxybiphenyl 1,2-Dioxygenase, domain 1"/>
    <property type="match status" value="2"/>
</dbReference>
<dbReference type="EMBL" id="JANCPR020000002">
    <property type="protein sequence ID" value="MDJ1130728.1"/>
    <property type="molecule type" value="Genomic_DNA"/>
</dbReference>
<dbReference type="Pfam" id="PF18029">
    <property type="entry name" value="Glyoxalase_6"/>
    <property type="match status" value="2"/>
</dbReference>
<evidence type="ECO:0000313" key="3">
    <source>
        <dbReference type="Proteomes" id="UP001214441"/>
    </source>
</evidence>
<dbReference type="SUPFAM" id="SSF54593">
    <property type="entry name" value="Glyoxalase/Bleomycin resistance protein/Dihydroxybiphenyl dioxygenase"/>
    <property type="match status" value="2"/>
</dbReference>
<proteinExistence type="predicted"/>
<reference evidence="2 3" key="1">
    <citation type="submission" date="2023-05" db="EMBL/GenBank/DDBJ databases">
        <title>Streptantibioticus silvisoli sp. nov., acidotolerant actinomycetes 1 from pine litter.</title>
        <authorList>
            <person name="Swiecimska M."/>
            <person name="Golinska P."/>
            <person name="Sangal V."/>
            <person name="Wachnowicz B."/>
            <person name="Goodfellow M."/>
        </authorList>
    </citation>
    <scope>NUCLEOTIDE SEQUENCE [LARGE SCALE GENOMIC DNA]</scope>
    <source>
        <strain evidence="2 3">DSM 42109</strain>
    </source>
</reference>
<feature type="domain" description="VOC" evidence="1">
    <location>
        <begin position="132"/>
        <end position="253"/>
    </location>
</feature>
<dbReference type="InterPro" id="IPR041581">
    <property type="entry name" value="Glyoxalase_6"/>
</dbReference>
<sequence length="253" mass="27052">MTSVSGIPCWVSLTTRDMRSTEEFYGAVLGWSFRDSPLGDEYRVATEDGEPVAGLGELAVTWQLPVRWTVFFQVEDADITTTRIAERGATVAVGPLAVGSGRAVLAADPSGAPFGLWQGEQPRGWAVGTGHAPAWLELRTRDAFDAALFYGAVFGWAEDPRHGISYEEQSDEVIVLVDGKTVAGLRDGGIEAAPDPRVRPRWEVFFRAPDLDGAVSAAIGAGGEVVLPPQDTEHGRAATLRDPDGALFSLLSI</sequence>
<keyword evidence="3" id="KW-1185">Reference proteome</keyword>
<dbReference type="PANTHER" id="PTHR33993">
    <property type="entry name" value="GLYOXALASE-RELATED"/>
    <property type="match status" value="1"/>
</dbReference>
<protein>
    <submittedName>
        <fullName evidence="2">VOC family protein</fullName>
    </submittedName>
</protein>
<name>A0ABT6ZNU7_9ACTN</name>
<dbReference type="PROSITE" id="PS51819">
    <property type="entry name" value="VOC"/>
    <property type="match status" value="2"/>
</dbReference>
<accession>A0ABT6ZNU7</accession>
<dbReference type="InterPro" id="IPR037523">
    <property type="entry name" value="VOC_core"/>
</dbReference>
<gene>
    <name evidence="2" type="ORF">NMN56_001945</name>
</gene>
<feature type="domain" description="VOC" evidence="1">
    <location>
        <begin position="7"/>
        <end position="119"/>
    </location>
</feature>